<keyword evidence="4" id="KW-0244">Early protein</keyword>
<organismHost>
    <name type="scientific">Cynomys ludovicianus</name>
    <name type="common">Black-tailed prairie dog</name>
    <dbReference type="NCBI Taxonomy" id="45480"/>
</organismHost>
<organismHost>
    <name type="scientific">Homo sapiens</name>
    <name type="common">Human</name>
    <dbReference type="NCBI Taxonomy" id="9606"/>
</organismHost>
<evidence type="ECO:0000256" key="9">
    <source>
        <dbReference type="ARBA" id="ARBA00030405"/>
    </source>
</evidence>
<dbReference type="Proteomes" id="UP000155574">
    <property type="component" value="Segment"/>
</dbReference>
<organismHost>
    <name type="scientific">Gliridae</name>
    <name type="common">dormice</name>
    <dbReference type="NCBI Taxonomy" id="30650"/>
</organismHost>
<evidence type="ECO:0000256" key="8">
    <source>
        <dbReference type="ARBA" id="ARBA00030145"/>
    </source>
</evidence>
<evidence type="ECO:0000256" key="1">
    <source>
        <dbReference type="ARBA" id="ARBA00003344"/>
    </source>
</evidence>
<dbReference type="SMR" id="V9NQ18"/>
<organismHost>
    <name type="scientific">Cynomys mexicanus</name>
    <name type="common">Mexican prairie dog</name>
    <dbReference type="NCBI Taxonomy" id="99826"/>
</organismHost>
<evidence type="ECO:0000256" key="3">
    <source>
        <dbReference type="ARBA" id="ARBA00015634"/>
    </source>
</evidence>
<proteinExistence type="inferred from homology"/>
<keyword evidence="6" id="KW-0010">Activator</keyword>
<reference evidence="11 12" key="1">
    <citation type="journal article" date="2014" name="Emerg. Infect. Dis.">
        <title>Genomic variability of monkeypox virus among humans, Democratic Republic of the Congo.</title>
        <authorList>
            <person name="Kugelman J.R."/>
            <person name="Johnston S.C."/>
            <person name="Mulembakani P.M."/>
            <person name="Kisalu N."/>
            <person name="Lee M.S."/>
            <person name="Koroleva G."/>
            <person name="McCarthy S.E."/>
            <person name="Gestole M.C."/>
            <person name="Wolfe N.D."/>
            <person name="Fair J.N."/>
            <person name="Schneider B.S."/>
            <person name="Wright L.L."/>
            <person name="Huggins J."/>
            <person name="Whitehouse C.A."/>
            <person name="Wemakoy E.O."/>
            <person name="Muyembe-Tamfum J.J."/>
            <person name="Hensley L.E."/>
            <person name="Palacios G.F."/>
            <person name="Rimoin A.W."/>
        </authorList>
    </citation>
    <scope>NUCLEOTIDE SEQUENCE [LARGE SCALE GENOMIC DNA]</scope>
    <source>
        <strain evidence="11">DRC 07-0120</strain>
    </source>
</reference>
<evidence type="ECO:0000256" key="4">
    <source>
        <dbReference type="ARBA" id="ARBA00022518"/>
    </source>
</evidence>
<keyword evidence="5" id="KW-0805">Transcription regulation</keyword>
<organismHost>
    <name type="scientific">Cynomys parvidens</name>
    <name type="common">Utah prairie dog</name>
    <dbReference type="NCBI Taxonomy" id="99827"/>
</organismHost>
<evidence type="ECO:0000256" key="6">
    <source>
        <dbReference type="ARBA" id="ARBA00023159"/>
    </source>
</evidence>
<organismHost>
    <name type="scientific">Cynomys leucurus</name>
    <name type="common">White-tailed prairie dog</name>
    <dbReference type="NCBI Taxonomy" id="99825"/>
</organismHost>
<name>V9NQ18_MONPV</name>
<dbReference type="Pfam" id="PF04745">
    <property type="entry name" value="Pox_A8"/>
    <property type="match status" value="1"/>
</dbReference>
<organismHost>
    <name type="scientific">Mus musculus</name>
    <name type="common">Mouse</name>
    <dbReference type="NCBI Taxonomy" id="10090"/>
</organismHost>
<organismHost>
    <name type="scientific">Heliosciurus ruwenzorii</name>
    <name type="common">Ruwenzori sun squirrel</name>
    <dbReference type="NCBI Taxonomy" id="226685"/>
</organismHost>
<sequence length="295" mass="34389">MFEPVPDLNLEASVELGEVNIDQTTPMIKENSGFISRSRRLFAHRSKDDERKLALRFFLQRLYFLDHREIHYLFRCVDAVKDVTITKKNNIIVAPYIALLTIASKGCKLTETMIEAFFPELYNEHSKKFKFNSQVSIIQEKLGYQSGNYHVYDFEPYYSTVALAIRDEHSSGIFNIRQESYLVSSLSEITYRFYLINLKSDLVQWSASTGAVINQMVNTVLITVYDKLQLAIENDSQFTCSLAVESELPIKLLKDRNELFTKFINELKKTSSFKISKRDKDTLLKHFTYDWSYNL</sequence>
<evidence type="ECO:0000256" key="10">
    <source>
        <dbReference type="ARBA" id="ARBA00034740"/>
    </source>
</evidence>
<evidence type="ECO:0000313" key="11">
    <source>
        <dbReference type="EMBL" id="AGR36580.1"/>
    </source>
</evidence>
<evidence type="ECO:0000313" key="12">
    <source>
        <dbReference type="Proteomes" id="UP000155574"/>
    </source>
</evidence>
<organism evidence="11 12">
    <name type="scientific">Monkeypox virus</name>
    <name type="common">MPXV</name>
    <dbReference type="NCBI Taxonomy" id="10244"/>
    <lineage>
        <taxon>Viruses</taxon>
        <taxon>Varidnaviria</taxon>
        <taxon>Bamfordvirae</taxon>
        <taxon>Nucleocytoviricota</taxon>
        <taxon>Pokkesviricetes</taxon>
        <taxon>Chitovirales</taxon>
        <taxon>Poxviridae</taxon>
        <taxon>Chordopoxvirinae</taxon>
        <taxon>Orthopoxvirus</taxon>
        <taxon>Orthopoxvirus monkeypox</taxon>
    </lineage>
</organism>
<comment type="subunit">
    <text evidence="2">Heterodimer of a 45 kDa (A23R) and a 32 kDa (A8R) subunit to form the virus intermediate transcription factor (VITF)-3.</text>
</comment>
<comment type="similarity">
    <text evidence="10">Belongs to the orthopoxvirus OPG134 family.</text>
</comment>
<dbReference type="InterPro" id="IPR006834">
    <property type="entry name" value="Pox_A8"/>
</dbReference>
<evidence type="ECO:0000256" key="2">
    <source>
        <dbReference type="ARBA" id="ARBA00011528"/>
    </source>
</evidence>
<protein>
    <recommendedName>
        <fullName evidence="3">Intermediate transcription factor 3 small subunit</fullName>
    </recommendedName>
    <alternativeName>
        <fullName evidence="9">VITF-3 32 kDa subunit</fullName>
    </alternativeName>
    <alternativeName>
        <fullName evidence="8">VITF-3 small subunit</fullName>
    </alternativeName>
</protein>
<organismHost>
    <name type="scientific">Cynomys gunnisoni</name>
    <name type="common">Gunnison's prairie dog</name>
    <name type="synonym">Spermophilus gunnisoni</name>
    <dbReference type="NCBI Taxonomy" id="45479"/>
</organismHost>
<dbReference type="EMBL" id="JX878418">
    <property type="protein sequence ID" value="AGR36580.1"/>
    <property type="molecule type" value="Genomic_DNA"/>
</dbReference>
<keyword evidence="7" id="KW-0804">Transcription</keyword>
<comment type="function">
    <text evidence="1">Acts with RNA polymerase to initiate transcription from intermediate gene promoters.</text>
</comment>
<accession>V9NQ18</accession>
<gene>
    <name evidence="11" type="primary">A9R</name>
    <name evidence="11" type="ORF">MPXVgp119</name>
</gene>
<evidence type="ECO:0000256" key="5">
    <source>
        <dbReference type="ARBA" id="ARBA00023015"/>
    </source>
</evidence>
<evidence type="ECO:0000256" key="7">
    <source>
        <dbReference type="ARBA" id="ARBA00023163"/>
    </source>
</evidence>